<dbReference type="PANTHER" id="PTHR11439:SF517">
    <property type="entry name" value="CYSTEINE-RICH RLK (RECEPTOR-LIKE PROTEIN KINASE) 8"/>
    <property type="match status" value="1"/>
</dbReference>
<protein>
    <recommendedName>
        <fullName evidence="5">Retrovirus-related Pol polyprotein from transposon TNT 1-94</fullName>
    </recommendedName>
</protein>
<dbReference type="InterPro" id="IPR057670">
    <property type="entry name" value="SH3_retrovirus"/>
</dbReference>
<evidence type="ECO:0000259" key="1">
    <source>
        <dbReference type="Pfam" id="PF07727"/>
    </source>
</evidence>
<gene>
    <name evidence="3" type="ORF">Acr_03g0008590</name>
</gene>
<proteinExistence type="predicted"/>
<dbReference type="InterPro" id="IPR043502">
    <property type="entry name" value="DNA/RNA_pol_sf"/>
</dbReference>
<dbReference type="Pfam" id="PF25597">
    <property type="entry name" value="SH3_retrovirus"/>
    <property type="match status" value="1"/>
</dbReference>
<evidence type="ECO:0000313" key="4">
    <source>
        <dbReference type="Proteomes" id="UP000585474"/>
    </source>
</evidence>
<dbReference type="SUPFAM" id="SSF53098">
    <property type="entry name" value="Ribonuclease H-like"/>
    <property type="match status" value="1"/>
</dbReference>
<dbReference type="SUPFAM" id="SSF56672">
    <property type="entry name" value="DNA/RNA polymerases"/>
    <property type="match status" value="1"/>
</dbReference>
<feature type="domain" description="Retroviral polymerase SH3-like" evidence="2">
    <location>
        <begin position="59"/>
        <end position="121"/>
    </location>
</feature>
<dbReference type="InterPro" id="IPR013103">
    <property type="entry name" value="RVT_2"/>
</dbReference>
<sequence length="519" mass="59580">MVRSLLARGRTPKSFWPEAINWGIHVLNRSPTFSVQNMTPEEAWSGRQPAVDHFRIFGCIAYARVQDEKRKKLDDKGEKCVFLGISEASKAYKLFNSLTEKIVISRDVIFDENDTWNWTQDGTRLQQIPTTFDVDEDEDLIESQGPSSNANNEINHQIQSFGENQTTDDPTNNETRLRKRPTWMMDYVSGNDLSDDDQTAHFALFADCDPLTFQEAITEPKWQKAMNEEIKSIEKNNTWELTKARLVAKGYKQEFGVDYKEVFAPVARLDTIRVVLSMAAQNSWKVYQLDVKSAFLHGELQEEVYVDQPLGYVKQGNENKVYKLKKALYGLKQAPRAWYSRIDAYFAREGFSKCPHEHTLFTKLGSTGNLLVVCLYVDDLIYTGNDELMIEVFKKNMMTEFEMTDLGLMNYFLGIEVVQSSIGIFISQKKYVLEVLNKFRMQDCNPACTPTECGIKLMRDDGAKRINATLYKQIVGSLMYMTSTRPDIMHGVSLISRYMENPSENHMLAAKRIKKQGSN</sequence>
<keyword evidence="4" id="KW-1185">Reference proteome</keyword>
<organism evidence="3 4">
    <name type="scientific">Actinidia rufa</name>
    <dbReference type="NCBI Taxonomy" id="165716"/>
    <lineage>
        <taxon>Eukaryota</taxon>
        <taxon>Viridiplantae</taxon>
        <taxon>Streptophyta</taxon>
        <taxon>Embryophyta</taxon>
        <taxon>Tracheophyta</taxon>
        <taxon>Spermatophyta</taxon>
        <taxon>Magnoliopsida</taxon>
        <taxon>eudicotyledons</taxon>
        <taxon>Gunneridae</taxon>
        <taxon>Pentapetalae</taxon>
        <taxon>asterids</taxon>
        <taxon>Ericales</taxon>
        <taxon>Actinidiaceae</taxon>
        <taxon>Actinidia</taxon>
    </lineage>
</organism>
<evidence type="ECO:0000259" key="2">
    <source>
        <dbReference type="Pfam" id="PF25597"/>
    </source>
</evidence>
<evidence type="ECO:0008006" key="5">
    <source>
        <dbReference type="Google" id="ProtNLM"/>
    </source>
</evidence>
<dbReference type="Proteomes" id="UP000585474">
    <property type="component" value="Unassembled WGS sequence"/>
</dbReference>
<dbReference type="AlphaFoldDB" id="A0A7J0ECC6"/>
<accession>A0A7J0ECC6</accession>
<feature type="domain" description="Reverse transcriptase Ty1/copia-type" evidence="1">
    <location>
        <begin position="220"/>
        <end position="452"/>
    </location>
</feature>
<name>A0A7J0ECC6_9ERIC</name>
<comment type="caution">
    <text evidence="3">The sequence shown here is derived from an EMBL/GenBank/DDBJ whole genome shotgun (WGS) entry which is preliminary data.</text>
</comment>
<dbReference type="Pfam" id="PF07727">
    <property type="entry name" value="RVT_2"/>
    <property type="match status" value="1"/>
</dbReference>
<dbReference type="InterPro" id="IPR012337">
    <property type="entry name" value="RNaseH-like_sf"/>
</dbReference>
<dbReference type="EMBL" id="BJWL01000003">
    <property type="protein sequence ID" value="GFY84085.1"/>
    <property type="molecule type" value="Genomic_DNA"/>
</dbReference>
<dbReference type="PANTHER" id="PTHR11439">
    <property type="entry name" value="GAG-POL-RELATED RETROTRANSPOSON"/>
    <property type="match status" value="1"/>
</dbReference>
<evidence type="ECO:0000313" key="3">
    <source>
        <dbReference type="EMBL" id="GFY84085.1"/>
    </source>
</evidence>
<reference evidence="3 4" key="1">
    <citation type="submission" date="2019-07" db="EMBL/GenBank/DDBJ databases">
        <title>De Novo Assembly of kiwifruit Actinidia rufa.</title>
        <authorList>
            <person name="Sugita-Konishi S."/>
            <person name="Sato K."/>
            <person name="Mori E."/>
            <person name="Abe Y."/>
            <person name="Kisaki G."/>
            <person name="Hamano K."/>
            <person name="Suezawa K."/>
            <person name="Otani M."/>
            <person name="Fukuda T."/>
            <person name="Manabe T."/>
            <person name="Gomi K."/>
            <person name="Tabuchi M."/>
            <person name="Akimitsu K."/>
            <person name="Kataoka I."/>
        </authorList>
    </citation>
    <scope>NUCLEOTIDE SEQUENCE [LARGE SCALE GENOMIC DNA]</scope>
    <source>
        <strain evidence="4">cv. Fuchu</strain>
    </source>
</reference>
<dbReference type="OrthoDB" id="1709798at2759"/>